<proteinExistence type="predicted"/>
<accession>D6PL14</accession>
<organism evidence="2">
    <name type="scientific">uncultured organism MedDCM-OCT-S09-C426</name>
    <dbReference type="NCBI Taxonomy" id="743650"/>
    <lineage>
        <taxon>unclassified sequences</taxon>
        <taxon>environmental samples</taxon>
    </lineage>
</organism>
<reference evidence="2" key="1">
    <citation type="journal article" date="2010" name="ISME J.">
        <title>Metagenome of the Mediterranean deep chlorophyll maximum studied by direct and fosmid library 454 pyrosequencing.</title>
        <authorList>
            <person name="Ghai R."/>
            <person name="Martin-Cuadrado A.B."/>
            <person name="Molto A.G."/>
            <person name="Heredia I.G."/>
            <person name="Cabrera R."/>
            <person name="Martin J."/>
            <person name="Verdu M."/>
            <person name="Deschamps P."/>
            <person name="Moreira D."/>
            <person name="Lopez-Garcia P."/>
            <person name="Mira A."/>
            <person name="Rodriguez-Valera F."/>
        </authorList>
    </citation>
    <scope>NUCLEOTIDE SEQUENCE</scope>
</reference>
<protein>
    <submittedName>
        <fullName evidence="2">Uncharacterized protein</fullName>
    </submittedName>
</protein>
<dbReference type="AlphaFoldDB" id="D6PL14"/>
<evidence type="ECO:0000313" key="2">
    <source>
        <dbReference type="EMBL" id="ADD96415.1"/>
    </source>
</evidence>
<feature type="compositionally biased region" description="Basic and acidic residues" evidence="1">
    <location>
        <begin position="61"/>
        <end position="76"/>
    </location>
</feature>
<sequence length="110" mass="12186">MSENQNNTGNNTENKNKELGALWKRKSRNGGQTYLAGHVVSENEFGEEVKTRVVVFSNSNKKSENSPDFRVYEQRPMENGSTPASTAKVPQEAQAVENSSTEPDPVEDVL</sequence>
<feature type="region of interest" description="Disordered" evidence="1">
    <location>
        <begin position="1"/>
        <end position="29"/>
    </location>
</feature>
<name>D6PL14_9ZZZZ</name>
<evidence type="ECO:0000256" key="1">
    <source>
        <dbReference type="SAM" id="MobiDB-lite"/>
    </source>
</evidence>
<dbReference type="EMBL" id="GU943139">
    <property type="protein sequence ID" value="ADD96415.1"/>
    <property type="molecule type" value="Genomic_DNA"/>
</dbReference>
<feature type="region of interest" description="Disordered" evidence="1">
    <location>
        <begin position="56"/>
        <end position="110"/>
    </location>
</feature>
<feature type="compositionally biased region" description="Low complexity" evidence="1">
    <location>
        <begin position="1"/>
        <end position="13"/>
    </location>
</feature>